<dbReference type="EMBL" id="CAJHUC010000267">
    <property type="protein sequence ID" value="CAD7694800.1"/>
    <property type="molecule type" value="Genomic_DNA"/>
</dbReference>
<comment type="caution">
    <text evidence="2">The sequence shown here is derived from an EMBL/GenBank/DDBJ whole genome shotgun (WGS) entry which is preliminary data.</text>
</comment>
<protein>
    <submittedName>
        <fullName evidence="2">Uncharacterized protein</fullName>
    </submittedName>
</protein>
<dbReference type="AlphaFoldDB" id="A0A8S1IM71"/>
<name>A0A8S1IM71_9CHLO</name>
<evidence type="ECO:0000256" key="1">
    <source>
        <dbReference type="SAM" id="MobiDB-lite"/>
    </source>
</evidence>
<dbReference type="Proteomes" id="UP000708148">
    <property type="component" value="Unassembled WGS sequence"/>
</dbReference>
<gene>
    <name evidence="2" type="ORF">OSTQU699_LOCUS163</name>
    <name evidence="3" type="ORF">OSTQU699_LOCUS4354</name>
</gene>
<accession>A0A8S1IM71</accession>
<dbReference type="EMBL" id="CAJHUC010000935">
    <property type="protein sequence ID" value="CAD7698995.1"/>
    <property type="molecule type" value="Genomic_DNA"/>
</dbReference>
<keyword evidence="4" id="KW-1185">Reference proteome</keyword>
<sequence length="188" mass="21017">MSAQLVNGLWGRPTVGSACQRGGQAQGRFVGNDTASKAAMKSRTCLVEVIPAESEPTEVTFKKFSSAVRRTGMYFEVRRRQRFECKQDRIKRKRKEKPLKKRIKYIPTFAKASGNLGSSVPPFADLFDNPEDDIFAEAPRFGSRNGKGRQQRNDRRQYQPPADSSQEDPDQGLEKAQLAGVTESEGSE</sequence>
<evidence type="ECO:0000313" key="3">
    <source>
        <dbReference type="EMBL" id="CAD7698995.1"/>
    </source>
</evidence>
<evidence type="ECO:0000313" key="4">
    <source>
        <dbReference type="Proteomes" id="UP000708148"/>
    </source>
</evidence>
<organism evidence="2 4">
    <name type="scientific">Ostreobium quekettii</name>
    <dbReference type="NCBI Taxonomy" id="121088"/>
    <lineage>
        <taxon>Eukaryota</taxon>
        <taxon>Viridiplantae</taxon>
        <taxon>Chlorophyta</taxon>
        <taxon>core chlorophytes</taxon>
        <taxon>Ulvophyceae</taxon>
        <taxon>TCBD clade</taxon>
        <taxon>Bryopsidales</taxon>
        <taxon>Ostreobineae</taxon>
        <taxon>Ostreobiaceae</taxon>
        <taxon>Ostreobium</taxon>
    </lineage>
</organism>
<reference evidence="2" key="1">
    <citation type="submission" date="2020-12" db="EMBL/GenBank/DDBJ databases">
        <authorList>
            <person name="Iha C."/>
        </authorList>
    </citation>
    <scope>NUCLEOTIDE SEQUENCE</scope>
</reference>
<evidence type="ECO:0000313" key="2">
    <source>
        <dbReference type="EMBL" id="CAD7694800.1"/>
    </source>
</evidence>
<proteinExistence type="predicted"/>
<feature type="region of interest" description="Disordered" evidence="1">
    <location>
        <begin position="134"/>
        <end position="188"/>
    </location>
</feature>